<proteinExistence type="predicted"/>
<dbReference type="KEGG" id="uli:ETAA1_57100"/>
<dbReference type="EMBL" id="CP036273">
    <property type="protein sequence ID" value="QDU23704.1"/>
    <property type="molecule type" value="Genomic_DNA"/>
</dbReference>
<dbReference type="Proteomes" id="UP000319576">
    <property type="component" value="Chromosome"/>
</dbReference>
<evidence type="ECO:0000313" key="3">
    <source>
        <dbReference type="Proteomes" id="UP000319576"/>
    </source>
</evidence>
<name>A0A517Y1U3_9BACT</name>
<accession>A0A517Y1U3</accession>
<keyword evidence="3" id="KW-1185">Reference proteome</keyword>
<feature type="compositionally biased region" description="Polar residues" evidence="1">
    <location>
        <begin position="41"/>
        <end position="52"/>
    </location>
</feature>
<evidence type="ECO:0000313" key="2">
    <source>
        <dbReference type="EMBL" id="QDU23704.1"/>
    </source>
</evidence>
<reference evidence="2 3" key="1">
    <citation type="submission" date="2019-02" db="EMBL/GenBank/DDBJ databases">
        <title>Deep-cultivation of Planctomycetes and their phenomic and genomic characterization uncovers novel biology.</title>
        <authorList>
            <person name="Wiegand S."/>
            <person name="Jogler M."/>
            <person name="Boedeker C."/>
            <person name="Pinto D."/>
            <person name="Vollmers J."/>
            <person name="Rivas-Marin E."/>
            <person name="Kohn T."/>
            <person name="Peeters S.H."/>
            <person name="Heuer A."/>
            <person name="Rast P."/>
            <person name="Oberbeckmann S."/>
            <person name="Bunk B."/>
            <person name="Jeske O."/>
            <person name="Meyerdierks A."/>
            <person name="Storesund J.E."/>
            <person name="Kallscheuer N."/>
            <person name="Luecker S."/>
            <person name="Lage O.M."/>
            <person name="Pohl T."/>
            <person name="Merkel B.J."/>
            <person name="Hornburger P."/>
            <person name="Mueller R.-W."/>
            <person name="Bruemmer F."/>
            <person name="Labrenz M."/>
            <person name="Spormann A.M."/>
            <person name="Op den Camp H."/>
            <person name="Overmann J."/>
            <person name="Amann R."/>
            <person name="Jetten M.S.M."/>
            <person name="Mascher T."/>
            <person name="Medema M.H."/>
            <person name="Devos D.P."/>
            <person name="Kaster A.-K."/>
            <person name="Ovreas L."/>
            <person name="Rohde M."/>
            <person name="Galperin M.Y."/>
            <person name="Jogler C."/>
        </authorList>
    </citation>
    <scope>NUCLEOTIDE SEQUENCE [LARGE SCALE GENOMIC DNA]</scope>
    <source>
        <strain evidence="2 3">ETA_A1</strain>
    </source>
</reference>
<dbReference type="AlphaFoldDB" id="A0A517Y1U3"/>
<feature type="region of interest" description="Disordered" evidence="1">
    <location>
        <begin position="31"/>
        <end position="76"/>
    </location>
</feature>
<gene>
    <name evidence="2" type="ORF">ETAA1_57100</name>
</gene>
<organism evidence="2 3">
    <name type="scientific">Urbifossiella limnaea</name>
    <dbReference type="NCBI Taxonomy" id="2528023"/>
    <lineage>
        <taxon>Bacteria</taxon>
        <taxon>Pseudomonadati</taxon>
        <taxon>Planctomycetota</taxon>
        <taxon>Planctomycetia</taxon>
        <taxon>Gemmatales</taxon>
        <taxon>Gemmataceae</taxon>
        <taxon>Urbifossiella</taxon>
    </lineage>
</organism>
<protein>
    <submittedName>
        <fullName evidence="2">Uncharacterized protein</fullName>
    </submittedName>
</protein>
<sequence length="76" mass="8402">MRKRVANESWVIYQTINKGVVTGPNSVCEQTEWEELERSRPGSQSLVQQGISSEGVAERLARGTSGDPVPRGSKMR</sequence>
<dbReference type="RefSeq" id="WP_145243933.1">
    <property type="nucleotide sequence ID" value="NZ_CP036273.1"/>
</dbReference>
<evidence type="ECO:0000256" key="1">
    <source>
        <dbReference type="SAM" id="MobiDB-lite"/>
    </source>
</evidence>
<dbReference type="OrthoDB" id="288300at2"/>